<accession>A0A4Y2HVG7</accession>
<sequence length="143" mass="15759">MLFMLRLDRTVPEVGALLSPRQNPTTSSMPVLEHSDVGSAKINPRGRPPLGEGRNTDSASPPQPFPVRMTRSFSKTLNRQKTPIPSPEKRHFEAGMGPTFAKRRRTETPESDSGKSRTKNESFKSKLSPSAAARTLGKSPINY</sequence>
<name>A0A4Y2HVG7_ARAVE</name>
<dbReference type="EMBL" id="BGPR01002174">
    <property type="protein sequence ID" value="GBM69029.1"/>
    <property type="molecule type" value="Genomic_DNA"/>
</dbReference>
<feature type="region of interest" description="Disordered" evidence="1">
    <location>
        <begin position="16"/>
        <end position="143"/>
    </location>
</feature>
<organism evidence="2 3">
    <name type="scientific">Araneus ventricosus</name>
    <name type="common">Orbweaver spider</name>
    <name type="synonym">Epeira ventricosa</name>
    <dbReference type="NCBI Taxonomy" id="182803"/>
    <lineage>
        <taxon>Eukaryota</taxon>
        <taxon>Metazoa</taxon>
        <taxon>Ecdysozoa</taxon>
        <taxon>Arthropoda</taxon>
        <taxon>Chelicerata</taxon>
        <taxon>Arachnida</taxon>
        <taxon>Araneae</taxon>
        <taxon>Araneomorphae</taxon>
        <taxon>Entelegynae</taxon>
        <taxon>Araneoidea</taxon>
        <taxon>Araneidae</taxon>
        <taxon>Araneus</taxon>
    </lineage>
</organism>
<dbReference type="AlphaFoldDB" id="A0A4Y2HVG7"/>
<gene>
    <name evidence="2" type="ORF">AVEN_236138_1</name>
</gene>
<evidence type="ECO:0000256" key="1">
    <source>
        <dbReference type="SAM" id="MobiDB-lite"/>
    </source>
</evidence>
<dbReference type="Proteomes" id="UP000499080">
    <property type="component" value="Unassembled WGS sequence"/>
</dbReference>
<protein>
    <submittedName>
        <fullName evidence="2">Uncharacterized protein</fullName>
    </submittedName>
</protein>
<keyword evidence="3" id="KW-1185">Reference proteome</keyword>
<proteinExistence type="predicted"/>
<comment type="caution">
    <text evidence="2">The sequence shown here is derived from an EMBL/GenBank/DDBJ whole genome shotgun (WGS) entry which is preliminary data.</text>
</comment>
<feature type="compositionally biased region" description="Polar residues" evidence="1">
    <location>
        <begin position="71"/>
        <end position="83"/>
    </location>
</feature>
<feature type="compositionally biased region" description="Basic and acidic residues" evidence="1">
    <location>
        <begin position="106"/>
        <end position="124"/>
    </location>
</feature>
<evidence type="ECO:0000313" key="2">
    <source>
        <dbReference type="EMBL" id="GBM69029.1"/>
    </source>
</evidence>
<reference evidence="2 3" key="1">
    <citation type="journal article" date="2019" name="Sci. Rep.">
        <title>Orb-weaving spider Araneus ventricosus genome elucidates the spidroin gene catalogue.</title>
        <authorList>
            <person name="Kono N."/>
            <person name="Nakamura H."/>
            <person name="Ohtoshi R."/>
            <person name="Moran D.A.P."/>
            <person name="Shinohara A."/>
            <person name="Yoshida Y."/>
            <person name="Fujiwara M."/>
            <person name="Mori M."/>
            <person name="Tomita M."/>
            <person name="Arakawa K."/>
        </authorList>
    </citation>
    <scope>NUCLEOTIDE SEQUENCE [LARGE SCALE GENOMIC DNA]</scope>
</reference>
<feature type="compositionally biased region" description="Polar residues" evidence="1">
    <location>
        <begin position="20"/>
        <end position="29"/>
    </location>
</feature>
<evidence type="ECO:0000313" key="3">
    <source>
        <dbReference type="Proteomes" id="UP000499080"/>
    </source>
</evidence>